<dbReference type="PANTHER" id="PTHR10513">
    <property type="entry name" value="DEOXYNUCLEOSIDE KINASE"/>
    <property type="match status" value="1"/>
</dbReference>
<dbReference type="PANTHER" id="PTHR10513:SF35">
    <property type="entry name" value="DEOXYADENOSINE KINASE"/>
    <property type="match status" value="1"/>
</dbReference>
<reference evidence="7 8" key="1">
    <citation type="journal article" date="2008" name="Nature">
        <title>The Trichoplax genome and the nature of placozoans.</title>
        <authorList>
            <person name="Srivastava M."/>
            <person name="Begovic E."/>
            <person name="Chapman J."/>
            <person name="Putnam N.H."/>
            <person name="Hellsten U."/>
            <person name="Kawashima T."/>
            <person name="Kuo A."/>
            <person name="Mitros T."/>
            <person name="Salamov A."/>
            <person name="Carpenter M.L."/>
            <person name="Signorovitch A.Y."/>
            <person name="Moreno M.A."/>
            <person name="Kamm K."/>
            <person name="Grimwood J."/>
            <person name="Schmutz J."/>
            <person name="Shapiro H."/>
            <person name="Grigoriev I.V."/>
            <person name="Buss L.W."/>
            <person name="Schierwater B."/>
            <person name="Dellaporta S.L."/>
            <person name="Rokhsar D.S."/>
        </authorList>
    </citation>
    <scope>NUCLEOTIDE SEQUENCE [LARGE SCALE GENOMIC DNA]</scope>
    <source>
        <strain evidence="7 8">Grell-BS-1999</strain>
    </source>
</reference>
<dbReference type="eggNOG" id="KOG3877">
    <property type="taxonomic scope" value="Eukaryota"/>
</dbReference>
<dbReference type="STRING" id="10228.B3RJJ0"/>
<protein>
    <recommendedName>
        <fullName evidence="6">Deoxynucleoside kinase domain-containing protein</fullName>
    </recommendedName>
</protein>
<dbReference type="RefSeq" id="XP_002108307.1">
    <property type="nucleotide sequence ID" value="XM_002108271.1"/>
</dbReference>
<dbReference type="GO" id="GO:0005524">
    <property type="term" value="F:ATP binding"/>
    <property type="evidence" value="ECO:0007669"/>
    <property type="project" value="UniProtKB-KW"/>
</dbReference>
<dbReference type="GO" id="GO:0005737">
    <property type="term" value="C:cytoplasm"/>
    <property type="evidence" value="ECO:0000318"/>
    <property type="project" value="GO_Central"/>
</dbReference>
<dbReference type="Pfam" id="PF01712">
    <property type="entry name" value="dNK"/>
    <property type="match status" value="1"/>
</dbReference>
<dbReference type="InParanoid" id="B3RJJ0"/>
<sequence>MEENQDRDYCDNRQYHNVKTWPGKCSAFDQSRDTHNIFISVAGITASGKTSVTKALSKSLCVPSFHEPVLDNNYLRDFYRNPRRHGFAVQVNLLNAHFQQQQQIVWQGRGGIQDRSIYEDLVYAKVLKDTGLMEEREYNTYTSLFNNLSNFLKRPNLIVYLDVTPEECKARIDKRGCKGESGITIEYLKCLQKGYEEFITEMSRVLPVIRIKYKELHSTEDIANIVVRLTENDTEWK</sequence>
<dbReference type="AlphaFoldDB" id="B3RJJ0"/>
<dbReference type="EMBL" id="DS985241">
    <property type="protein sequence ID" value="EDV29105.1"/>
    <property type="molecule type" value="Genomic_DNA"/>
</dbReference>
<evidence type="ECO:0000256" key="1">
    <source>
        <dbReference type="ARBA" id="ARBA00007420"/>
    </source>
</evidence>
<dbReference type="OMA" id="SFQLEMF"/>
<evidence type="ECO:0000256" key="5">
    <source>
        <dbReference type="ARBA" id="ARBA00022840"/>
    </source>
</evidence>
<feature type="domain" description="Deoxynucleoside kinase" evidence="6">
    <location>
        <begin position="39"/>
        <end position="226"/>
    </location>
</feature>
<dbReference type="GO" id="GO:0005739">
    <property type="term" value="C:mitochondrion"/>
    <property type="evidence" value="ECO:0000318"/>
    <property type="project" value="GO_Central"/>
</dbReference>
<keyword evidence="4" id="KW-0418">Kinase</keyword>
<dbReference type="OrthoDB" id="567086at2759"/>
<dbReference type="PhylomeDB" id="B3RJJ0"/>
<dbReference type="FunFam" id="3.40.50.300:FF:000659">
    <property type="entry name" value="Deoxyguanosine kinase"/>
    <property type="match status" value="1"/>
</dbReference>
<evidence type="ECO:0000256" key="4">
    <source>
        <dbReference type="ARBA" id="ARBA00022777"/>
    </source>
</evidence>
<keyword evidence="3" id="KW-0547">Nucleotide-binding</keyword>
<keyword evidence="8" id="KW-1185">Reference proteome</keyword>
<dbReference type="GO" id="GO:0019136">
    <property type="term" value="F:deoxynucleoside kinase activity"/>
    <property type="evidence" value="ECO:0000318"/>
    <property type="project" value="GO_Central"/>
</dbReference>
<evidence type="ECO:0000259" key="6">
    <source>
        <dbReference type="Pfam" id="PF01712"/>
    </source>
</evidence>
<accession>B3RJJ0</accession>
<dbReference type="Gene3D" id="3.40.50.300">
    <property type="entry name" value="P-loop containing nucleotide triphosphate hydrolases"/>
    <property type="match status" value="1"/>
</dbReference>
<evidence type="ECO:0000256" key="3">
    <source>
        <dbReference type="ARBA" id="ARBA00022741"/>
    </source>
</evidence>
<proteinExistence type="inferred from homology"/>
<comment type="similarity">
    <text evidence="1">Belongs to the DCK/DGK family.</text>
</comment>
<dbReference type="CDD" id="cd01673">
    <property type="entry name" value="dNK"/>
    <property type="match status" value="1"/>
</dbReference>
<dbReference type="GeneID" id="6750244"/>
<gene>
    <name evidence="7" type="ORF">TRIADDRAFT_63579</name>
</gene>
<organism evidence="7 8">
    <name type="scientific">Trichoplax adhaerens</name>
    <name type="common">Trichoplax reptans</name>
    <dbReference type="NCBI Taxonomy" id="10228"/>
    <lineage>
        <taxon>Eukaryota</taxon>
        <taxon>Metazoa</taxon>
        <taxon>Placozoa</taxon>
        <taxon>Uniplacotomia</taxon>
        <taxon>Trichoplacea</taxon>
        <taxon>Trichoplacidae</taxon>
        <taxon>Trichoplax</taxon>
    </lineage>
</organism>
<dbReference type="Proteomes" id="UP000009022">
    <property type="component" value="Unassembled WGS sequence"/>
</dbReference>
<dbReference type="InterPro" id="IPR050566">
    <property type="entry name" value="Deoxyribonucleoside_kinase"/>
</dbReference>
<evidence type="ECO:0000256" key="2">
    <source>
        <dbReference type="ARBA" id="ARBA00022679"/>
    </source>
</evidence>
<name>B3RJJ0_TRIAD</name>
<dbReference type="KEGG" id="tad:TRIADDRAFT_63579"/>
<dbReference type="InterPro" id="IPR027417">
    <property type="entry name" value="P-loop_NTPase"/>
</dbReference>
<evidence type="ECO:0000313" key="8">
    <source>
        <dbReference type="Proteomes" id="UP000009022"/>
    </source>
</evidence>
<dbReference type="CTD" id="6750244"/>
<keyword evidence="5" id="KW-0067">ATP-binding</keyword>
<dbReference type="HOGENOM" id="CLU_030466_2_1_1"/>
<dbReference type="SUPFAM" id="SSF52540">
    <property type="entry name" value="P-loop containing nucleoside triphosphate hydrolases"/>
    <property type="match status" value="1"/>
</dbReference>
<evidence type="ECO:0000313" key="7">
    <source>
        <dbReference type="EMBL" id="EDV29105.1"/>
    </source>
</evidence>
<keyword evidence="2" id="KW-0808">Transferase</keyword>
<dbReference type="InterPro" id="IPR031314">
    <property type="entry name" value="DNK_dom"/>
</dbReference>